<evidence type="ECO:0000313" key="1">
    <source>
        <dbReference type="EMBL" id="PDQ20101.1"/>
    </source>
</evidence>
<reference evidence="1 2" key="1">
    <citation type="submission" date="2017-09" db="EMBL/GenBank/DDBJ databases">
        <title>Mesorhizobum sanjuanii sp. nov. isolated from nodules of Lotus tenuis in saline-alkaline lowlands of Flooding Pampa.</title>
        <authorList>
            <person name="Sannazzaro A.I."/>
            <person name="Torres Tejerizo G.A."/>
            <person name="Fontana F."/>
            <person name="Cumpa Velazquez L.M."/>
            <person name="Hansen L."/>
            <person name="Pistorio M."/>
            <person name="Estrella M.J."/>
        </authorList>
    </citation>
    <scope>NUCLEOTIDE SEQUENCE [LARGE SCALE GENOMIC DNA]</scope>
    <source>
        <strain evidence="1 2">BSA136</strain>
    </source>
</reference>
<protein>
    <submittedName>
        <fullName evidence="1">Uncharacterized protein</fullName>
    </submittedName>
</protein>
<name>A0A2A6FEQ2_9HYPH</name>
<accession>A0A2A6FEQ2</accession>
<evidence type="ECO:0000313" key="2">
    <source>
        <dbReference type="Proteomes" id="UP000219182"/>
    </source>
</evidence>
<comment type="caution">
    <text evidence="1">The sequence shown here is derived from an EMBL/GenBank/DDBJ whole genome shotgun (WGS) entry which is preliminary data.</text>
</comment>
<dbReference type="AlphaFoldDB" id="A0A2A6FEQ2"/>
<sequence>MKLSCGVYEACFAKYCSCSGENEYFLSYGKPYCEKFLATDDGWSDAGKKWRDATLLCLQEKIVPQLDISEDPQCDCKKMKEFAFQTHVDCYTQAQASVCDLEWTDYKKIYDTISVWNDLATDQYGRRQFKKVFAICAAKKYDKEKKEFIDKINELLK</sequence>
<dbReference type="EMBL" id="NWQG01000096">
    <property type="protein sequence ID" value="PDQ20101.1"/>
    <property type="molecule type" value="Genomic_DNA"/>
</dbReference>
<organism evidence="1 2">
    <name type="scientific">Mesorhizobium sanjuanii</name>
    <dbReference type="NCBI Taxonomy" id="2037900"/>
    <lineage>
        <taxon>Bacteria</taxon>
        <taxon>Pseudomonadati</taxon>
        <taxon>Pseudomonadota</taxon>
        <taxon>Alphaproteobacteria</taxon>
        <taxon>Hyphomicrobiales</taxon>
        <taxon>Phyllobacteriaceae</taxon>
        <taxon>Mesorhizobium</taxon>
    </lineage>
</organism>
<dbReference type="Proteomes" id="UP000219182">
    <property type="component" value="Unassembled WGS sequence"/>
</dbReference>
<keyword evidence="2" id="KW-1185">Reference proteome</keyword>
<proteinExistence type="predicted"/>
<gene>
    <name evidence="1" type="ORF">CN311_16025</name>
</gene>